<comment type="subcellular location">
    <subcellularLocation>
        <location evidence="1">Membrane</location>
    </subcellularLocation>
</comment>
<dbReference type="eggNOG" id="COG0729">
    <property type="taxonomic scope" value="Bacteria"/>
</dbReference>
<evidence type="ECO:0000313" key="5">
    <source>
        <dbReference type="EMBL" id="ABQ29393.1"/>
    </source>
</evidence>
<proteinExistence type="predicted"/>
<dbReference type="Pfam" id="PF01103">
    <property type="entry name" value="Omp85"/>
    <property type="match status" value="1"/>
</dbReference>
<evidence type="ECO:0000313" key="6">
    <source>
        <dbReference type="Proteomes" id="UP000000245"/>
    </source>
</evidence>
<dbReference type="InterPro" id="IPR000184">
    <property type="entry name" value="Bac_surfAg_D15"/>
</dbReference>
<evidence type="ECO:0000256" key="2">
    <source>
        <dbReference type="ARBA" id="ARBA00022452"/>
    </source>
</evidence>
<reference evidence="5 6" key="1">
    <citation type="submission" date="2007-05" db="EMBL/GenBank/DDBJ databases">
        <title>Complete sequence of chromosome of Acidiphilium cryptum JF-5.</title>
        <authorList>
            <consortium name="US DOE Joint Genome Institute"/>
            <person name="Copeland A."/>
            <person name="Lucas S."/>
            <person name="Lapidus A."/>
            <person name="Barry K."/>
            <person name="Detter J.C."/>
            <person name="Glavina del Rio T."/>
            <person name="Hammon N."/>
            <person name="Israni S."/>
            <person name="Dalin E."/>
            <person name="Tice H."/>
            <person name="Pitluck S."/>
            <person name="Sims D."/>
            <person name="Brettin T."/>
            <person name="Bruce D."/>
            <person name="Han C."/>
            <person name="Schmutz J."/>
            <person name="Larimer F."/>
            <person name="Land M."/>
            <person name="Hauser L."/>
            <person name="Kyrpides N."/>
            <person name="Kim E."/>
            <person name="Magnuson T."/>
            <person name="Richardson P."/>
        </authorList>
    </citation>
    <scope>NUCLEOTIDE SEQUENCE [LARGE SCALE GENOMIC DNA]</scope>
    <source>
        <strain evidence="5 6">JF-5</strain>
    </source>
</reference>
<dbReference type="PANTHER" id="PTHR12815:SF42">
    <property type="entry name" value="BACTERIAL SURFACE ANTIGEN (D15) DOMAIN-CONTAINING PROTEIN"/>
    <property type="match status" value="1"/>
</dbReference>
<protein>
    <submittedName>
        <fullName evidence="5">Surface antigen (D15)</fullName>
    </submittedName>
</protein>
<dbReference type="Gene3D" id="3.10.20.310">
    <property type="entry name" value="membrane protein fhac"/>
    <property type="match status" value="1"/>
</dbReference>
<dbReference type="GO" id="GO:0019867">
    <property type="term" value="C:outer membrane"/>
    <property type="evidence" value="ECO:0007669"/>
    <property type="project" value="InterPro"/>
</dbReference>
<keyword evidence="2" id="KW-0812">Transmembrane</keyword>
<dbReference type="AlphaFoldDB" id="A5FUW1"/>
<evidence type="ECO:0000259" key="4">
    <source>
        <dbReference type="PROSITE" id="PS51779"/>
    </source>
</evidence>
<feature type="domain" description="POTRA" evidence="4">
    <location>
        <begin position="235"/>
        <end position="309"/>
    </location>
</feature>
<dbReference type="Gene3D" id="2.40.160.50">
    <property type="entry name" value="membrane protein fhac: a member of the omp85/tpsb transporter family"/>
    <property type="match status" value="1"/>
</dbReference>
<dbReference type="KEGG" id="acr:Acry_0165"/>
<dbReference type="PROSITE" id="PS51779">
    <property type="entry name" value="POTRA"/>
    <property type="match status" value="1"/>
</dbReference>
<sequence length="647" mass="68214">MHMPLSPEMMEERRFRSVKRGFPRIPPGFVHVMGLAVAAGALVPVPTVRAADPQPYDVTFVPTGDAPLDKLIRQSSSLETLRRKLEVGPFALIARARADRKTFLTVLESEGYDSGKVTITIDGHTLSDPALPDLLRKAPASPPARVRVAIAKGPLYHVGAVSTPGLADPAAAAALGVSPGEPATAAPLVGAAVRLETRLRNLGYAFAKVSPPVAEADDATHTLSVTYPVSMGPRVDVGSITFTGMQRMNGRFMARHIALKPGQRYSQKALDASRDQLLGLGVFSSVTASTAAAPRPAGQVPVTFTVRERKRHTVALGASYSSDLGIDANVSWTDRDLFGEAQSLTLSLGATGIAGSGRSQTATFGKHTYVVAPGYDAKATYRVPDFIRPGQSLVATIEALKQYLPAYSRTAFLGSAAIAHPLAPHLTLDYGAGFVFEKVNQQGVSRTYRLLQLPVTLSYNTANSLLNPTRGVKLALHVTPTLALGAGAKPFVITELTGSTYINLEAPGRGVLALHGVLGRIFGASQFQIPPDQRFYAGGTGTVRGFTYQTVGPLFPDGIPEGGTAIDALETEFRQRIGKHFGVAPFIDAGQVSANGTPFTGTLRVGAGLGLLYYTGIGPLRVDVGVPLNRAPGSSSFAVYIGLGQAF</sequence>
<keyword evidence="2" id="KW-1134">Transmembrane beta strand</keyword>
<dbReference type="PANTHER" id="PTHR12815">
    <property type="entry name" value="SORTING AND ASSEMBLY MACHINERY SAMM50 PROTEIN FAMILY MEMBER"/>
    <property type="match status" value="1"/>
</dbReference>
<keyword evidence="6" id="KW-1185">Reference proteome</keyword>
<evidence type="ECO:0000256" key="3">
    <source>
        <dbReference type="ARBA" id="ARBA00023136"/>
    </source>
</evidence>
<keyword evidence="3" id="KW-0472">Membrane</keyword>
<organism evidence="5 6">
    <name type="scientific">Acidiphilium cryptum (strain JF-5)</name>
    <dbReference type="NCBI Taxonomy" id="349163"/>
    <lineage>
        <taxon>Bacteria</taxon>
        <taxon>Pseudomonadati</taxon>
        <taxon>Pseudomonadota</taxon>
        <taxon>Alphaproteobacteria</taxon>
        <taxon>Acetobacterales</taxon>
        <taxon>Acidocellaceae</taxon>
        <taxon>Acidiphilium</taxon>
    </lineage>
</organism>
<dbReference type="InterPro" id="IPR039910">
    <property type="entry name" value="D15-like"/>
</dbReference>
<accession>A5FUW1</accession>
<dbReference type="STRING" id="349163.Acry_0165"/>
<dbReference type="Proteomes" id="UP000000245">
    <property type="component" value="Chromosome"/>
</dbReference>
<gene>
    <name evidence="5" type="ordered locus">Acry_0165</name>
</gene>
<dbReference type="EMBL" id="CP000697">
    <property type="protein sequence ID" value="ABQ29393.1"/>
    <property type="molecule type" value="Genomic_DNA"/>
</dbReference>
<evidence type="ECO:0000256" key="1">
    <source>
        <dbReference type="ARBA" id="ARBA00004370"/>
    </source>
</evidence>
<name>A5FUW1_ACICJ</name>
<dbReference type="HOGENOM" id="CLU_018618_0_1_5"/>
<dbReference type="InterPro" id="IPR010827">
    <property type="entry name" value="BamA/TamA_POTRA"/>
</dbReference>
<dbReference type="InterPro" id="IPR034746">
    <property type="entry name" value="POTRA"/>
</dbReference>
<dbReference type="Pfam" id="PF07244">
    <property type="entry name" value="POTRA"/>
    <property type="match status" value="2"/>
</dbReference>